<dbReference type="Proteomes" id="UP000626109">
    <property type="component" value="Unassembled WGS sequence"/>
</dbReference>
<evidence type="ECO:0000313" key="4">
    <source>
        <dbReference type="Proteomes" id="UP000626109"/>
    </source>
</evidence>
<dbReference type="Proteomes" id="UP000654075">
    <property type="component" value="Unassembled WGS sequence"/>
</dbReference>
<dbReference type="Pfam" id="PF00024">
    <property type="entry name" value="PAN_1"/>
    <property type="match status" value="1"/>
</dbReference>
<evidence type="ECO:0000313" key="5">
    <source>
        <dbReference type="Proteomes" id="UP000654075"/>
    </source>
</evidence>
<feature type="domain" description="Apple" evidence="1">
    <location>
        <begin position="82"/>
        <end position="130"/>
    </location>
</feature>
<accession>A0A813J2S9</accession>
<gene>
    <name evidence="2" type="ORF">PGLA1383_LOCUS45898</name>
    <name evidence="3" type="ORF">PGLA2088_LOCUS15395</name>
</gene>
<proteinExistence type="predicted"/>
<sequence>MKGLVDRCYLCTDYDLSSSPHSKCARSDDGLLRWVANDVEWNLAASYQVPTNEVTGINNAPLLCQGDSQQQAPWIWTGGGKKLSIDVELDTCEAYCTVTDSCLGFSFLYSDLTCLTSSRCYLWAEYDKTSAHSAAGTSCQGPSSDDFEWLEKSF</sequence>
<name>A0A813J2S9_POLGL</name>
<evidence type="ECO:0000313" key="3">
    <source>
        <dbReference type="EMBL" id="CAE8663843.1"/>
    </source>
</evidence>
<dbReference type="EMBL" id="CAJNNW010019021">
    <property type="protein sequence ID" value="CAE8663843.1"/>
    <property type="molecule type" value="Genomic_DNA"/>
</dbReference>
<keyword evidence="5" id="KW-1185">Reference proteome</keyword>
<dbReference type="InterPro" id="IPR003609">
    <property type="entry name" value="Pan_app"/>
</dbReference>
<dbReference type="AlphaFoldDB" id="A0A813J2S9"/>
<protein>
    <recommendedName>
        <fullName evidence="1">Apple domain-containing protein</fullName>
    </recommendedName>
</protein>
<dbReference type="EMBL" id="CAJNNV010029639">
    <property type="protein sequence ID" value="CAE8629404.1"/>
    <property type="molecule type" value="Genomic_DNA"/>
</dbReference>
<reference evidence="3" key="1">
    <citation type="submission" date="2021-02" db="EMBL/GenBank/DDBJ databases">
        <authorList>
            <person name="Dougan E. K."/>
            <person name="Rhodes N."/>
            <person name="Thang M."/>
            <person name="Chan C."/>
        </authorList>
    </citation>
    <scope>NUCLEOTIDE SEQUENCE</scope>
</reference>
<evidence type="ECO:0000313" key="2">
    <source>
        <dbReference type="EMBL" id="CAE8629404.1"/>
    </source>
</evidence>
<organism evidence="3 4">
    <name type="scientific">Polarella glacialis</name>
    <name type="common">Dinoflagellate</name>
    <dbReference type="NCBI Taxonomy" id="89957"/>
    <lineage>
        <taxon>Eukaryota</taxon>
        <taxon>Sar</taxon>
        <taxon>Alveolata</taxon>
        <taxon>Dinophyceae</taxon>
        <taxon>Suessiales</taxon>
        <taxon>Suessiaceae</taxon>
        <taxon>Polarella</taxon>
    </lineage>
</organism>
<comment type="caution">
    <text evidence="3">The sequence shown here is derived from an EMBL/GenBank/DDBJ whole genome shotgun (WGS) entry which is preliminary data.</text>
</comment>
<evidence type="ECO:0000259" key="1">
    <source>
        <dbReference type="Pfam" id="PF00024"/>
    </source>
</evidence>